<dbReference type="PANTHER" id="PTHR22100:SF13">
    <property type="entry name" value="WINGS APART-LIKE PROTEIN HOMOLOG"/>
    <property type="match status" value="1"/>
</dbReference>
<evidence type="ECO:0000256" key="1">
    <source>
        <dbReference type="ARBA" id="ARBA00006854"/>
    </source>
</evidence>
<dbReference type="InterPro" id="IPR022771">
    <property type="entry name" value="WAPL_C"/>
</dbReference>
<evidence type="ECO:0000313" key="5">
    <source>
        <dbReference type="Proteomes" id="UP000033540"/>
    </source>
</evidence>
<feature type="domain" description="Wings apart-like protein C-terminal" evidence="3">
    <location>
        <begin position="347"/>
        <end position="685"/>
    </location>
</feature>
<dbReference type="Proteomes" id="UP000033540">
    <property type="component" value="Unassembled WGS sequence"/>
</dbReference>
<evidence type="ECO:0000259" key="3">
    <source>
        <dbReference type="Pfam" id="PF07814"/>
    </source>
</evidence>
<dbReference type="OrthoDB" id="5976022at2759"/>
<organism evidence="4 5">
    <name type="scientific">Aspergillus parasiticus (strain ATCC 56775 / NRRL 5862 / SRRC 143 / SU-1)</name>
    <dbReference type="NCBI Taxonomy" id="1403190"/>
    <lineage>
        <taxon>Eukaryota</taxon>
        <taxon>Fungi</taxon>
        <taxon>Dikarya</taxon>
        <taxon>Ascomycota</taxon>
        <taxon>Pezizomycotina</taxon>
        <taxon>Eurotiomycetes</taxon>
        <taxon>Eurotiomycetidae</taxon>
        <taxon>Eurotiales</taxon>
        <taxon>Aspergillaceae</taxon>
        <taxon>Aspergillus</taxon>
        <taxon>Aspergillus subgen. Circumdati</taxon>
    </lineage>
</organism>
<dbReference type="Gene3D" id="1.25.10.10">
    <property type="entry name" value="Leucine-rich Repeat Variant"/>
    <property type="match status" value="1"/>
</dbReference>
<feature type="compositionally biased region" description="Polar residues" evidence="2">
    <location>
        <begin position="29"/>
        <end position="62"/>
    </location>
</feature>
<dbReference type="EMBL" id="JZEE01000632">
    <property type="protein sequence ID" value="KJK62143.1"/>
    <property type="molecule type" value="Genomic_DNA"/>
</dbReference>
<gene>
    <name evidence="4" type="ORF">P875_00095661</name>
</gene>
<feature type="compositionally biased region" description="Polar residues" evidence="2">
    <location>
        <begin position="103"/>
        <end position="112"/>
    </location>
</feature>
<feature type="region of interest" description="Disordered" evidence="2">
    <location>
        <begin position="1"/>
        <end position="62"/>
    </location>
</feature>
<feature type="region of interest" description="Disordered" evidence="2">
    <location>
        <begin position="263"/>
        <end position="285"/>
    </location>
</feature>
<feature type="compositionally biased region" description="Polar residues" evidence="2">
    <location>
        <begin position="264"/>
        <end position="281"/>
    </location>
</feature>
<evidence type="ECO:0000313" key="4">
    <source>
        <dbReference type="EMBL" id="KJK62143.1"/>
    </source>
</evidence>
<protein>
    <submittedName>
        <fullName evidence="4">Wings apart-like protein regulation of heterochromatin</fullName>
    </submittedName>
</protein>
<dbReference type="InterPro" id="IPR039874">
    <property type="entry name" value="WAPL"/>
</dbReference>
<dbReference type="STRING" id="1403190.A0A0F0I849"/>
<dbReference type="InterPro" id="IPR016024">
    <property type="entry name" value="ARM-type_fold"/>
</dbReference>
<dbReference type="InterPro" id="IPR011989">
    <property type="entry name" value="ARM-like"/>
</dbReference>
<comment type="caution">
    <text evidence="4">The sequence shown here is derived from an EMBL/GenBank/DDBJ whole genome shotgun (WGS) entry which is preliminary data.</text>
</comment>
<reference evidence="4 5" key="1">
    <citation type="submission" date="2015-02" db="EMBL/GenBank/DDBJ databases">
        <title>Draft genome sequence of Aspergillus parasiticus SU-1.</title>
        <authorList>
            <person name="Yu J."/>
            <person name="Fedorova N."/>
            <person name="Yin Y."/>
            <person name="Losada L."/>
            <person name="Zafar N."/>
            <person name="Taujale R."/>
            <person name="Ehrlich K.C."/>
            <person name="Bhatnagar D."/>
            <person name="Cleveland T.E."/>
            <person name="Bennett J.W."/>
            <person name="Nierman W.C."/>
        </authorList>
    </citation>
    <scope>NUCLEOTIDE SEQUENCE [LARGE SCALE GENOMIC DNA]</scope>
    <source>
        <strain evidence="5">ATCC 56775 / NRRL 5862 / SRRC 143 / SU-1</strain>
    </source>
</reference>
<feature type="region of interest" description="Disordered" evidence="2">
    <location>
        <begin position="99"/>
        <end position="118"/>
    </location>
</feature>
<dbReference type="AlphaFoldDB" id="A0A0F0I849"/>
<proteinExistence type="inferred from homology"/>
<dbReference type="SUPFAM" id="SSF48371">
    <property type="entry name" value="ARM repeat"/>
    <property type="match status" value="1"/>
</dbReference>
<dbReference type="PANTHER" id="PTHR22100">
    <property type="entry name" value="WINGS APART-LIKE PROTEIN HOMOLOG"/>
    <property type="match status" value="1"/>
</dbReference>
<evidence type="ECO:0000256" key="2">
    <source>
        <dbReference type="SAM" id="MobiDB-lite"/>
    </source>
</evidence>
<sequence length="810" mass="89362">MREKTKRLVTYGKPSSRKSHNLKDRVKEASTTPIISSEAEGSNTCPCSSTLTRSPRSDSQQLCGVDSLDHISDAHISGSQNSHGKAYDVTGTKRRKLLREEAQQTQEPSASAGSHVGSTFAHDSSTMFGETGSSNCVRANEALHMAKARGQSDACSLPTEAQADPEKNEQTPTEMTYMLQSSRDRMFSLKTDRLSTSYLSGMNATGHQTVQPILRKRLVDSLNTTEEVSVDCVSDRECQLDCQTSSSHIRKGTDGQRIAYMNRSKASGTDNIQQSTNSRPLTSGRPRVTYAHQRSFLNDACVLGHTEEPGLLVSSTCRNLRQPQPSSGLLSQTYLHVEDEESLDNRPVRSIHELRQAGDNARFWETVDLIFEDIEDPHNSASDVCNGFVQLCTKLMEPRFLDRFSEAGFDERLVKCMTGGGFDIVSITLALCAYRLICLSSSFSSILPTPMWSKLLDKSPTLLDVQDDISVTAKQRSIGLSKAVQASLKNLLPRLSLAIYGEQPISTISPRLLILVNLQKSLTVYQEKGTSVNIPASLLTLIIELLSPAACENAKFPLPFERYQTLVLALSILENYTILSGPLDPDCCNSLRSLTQCYKFLYPNQSDQSRQILILYIRVLLNLTNKDSSLCEECCRTEIVGGLVKVIISEFCAVPEENTGKENSSLDAVILALGALINLAEKSESSRAIFLESTSSSESFLDLLLQQFSTSISSVPQAHSVPEVQHNVAIGYLSILLVTLCLNHMALAQVKVSLDGKGLAAALSTAQEFLRYYQKVEKDSRLFETRHGDGAELTPRLERIICQIREEERE</sequence>
<dbReference type="Pfam" id="PF07814">
    <property type="entry name" value="WAPL"/>
    <property type="match status" value="1"/>
</dbReference>
<name>A0A0F0I849_ASPPU</name>
<comment type="similarity">
    <text evidence="1">Belongs to the WAPL family.</text>
</comment>
<accession>A0A0F0I849</accession>